<feature type="region of interest" description="Disordered" evidence="1">
    <location>
        <begin position="68"/>
        <end position="138"/>
    </location>
</feature>
<evidence type="ECO:0000256" key="1">
    <source>
        <dbReference type="SAM" id="MobiDB-lite"/>
    </source>
</evidence>
<organism evidence="2 3">
    <name type="scientific">Hibiscus trionum</name>
    <name type="common">Flower of an hour</name>
    <dbReference type="NCBI Taxonomy" id="183268"/>
    <lineage>
        <taxon>Eukaryota</taxon>
        <taxon>Viridiplantae</taxon>
        <taxon>Streptophyta</taxon>
        <taxon>Embryophyta</taxon>
        <taxon>Tracheophyta</taxon>
        <taxon>Spermatophyta</taxon>
        <taxon>Magnoliopsida</taxon>
        <taxon>eudicotyledons</taxon>
        <taxon>Gunneridae</taxon>
        <taxon>Pentapetalae</taxon>
        <taxon>rosids</taxon>
        <taxon>malvids</taxon>
        <taxon>Malvales</taxon>
        <taxon>Malvaceae</taxon>
        <taxon>Malvoideae</taxon>
        <taxon>Hibiscus</taxon>
    </lineage>
</organism>
<sequence length="138" mass="15680">MAESPDLAKMQQQLDKMQEALNKVENEENIPKWWDKQKCDMEARFRGLESRMDATQNSLDKLVGLLTRKMEEMSPGSVTPPPKATDHSPGPSQTTKTEKGPTLITVLNGQEKYSYKPNEPGILQNKPKESTFIRKPHQ</sequence>
<proteinExistence type="predicted"/>
<gene>
    <name evidence="2" type="ORF">HRI_004056900</name>
</gene>
<dbReference type="EMBL" id="BSYR01000038">
    <property type="protein sequence ID" value="GMJ03877.1"/>
    <property type="molecule type" value="Genomic_DNA"/>
</dbReference>
<accession>A0A9W7IWZ9</accession>
<dbReference type="AlphaFoldDB" id="A0A9W7IWZ9"/>
<dbReference type="Proteomes" id="UP001165190">
    <property type="component" value="Unassembled WGS sequence"/>
</dbReference>
<evidence type="ECO:0000313" key="3">
    <source>
        <dbReference type="Proteomes" id="UP001165190"/>
    </source>
</evidence>
<keyword evidence="3" id="KW-1185">Reference proteome</keyword>
<reference evidence="2" key="1">
    <citation type="submission" date="2023-05" db="EMBL/GenBank/DDBJ databases">
        <title>Genome and transcriptome analyses reveal genes involved in the formation of fine ridges on petal epidermal cells in Hibiscus trionum.</title>
        <authorList>
            <person name="Koshimizu S."/>
            <person name="Masuda S."/>
            <person name="Ishii T."/>
            <person name="Shirasu K."/>
            <person name="Hoshino A."/>
            <person name="Arita M."/>
        </authorList>
    </citation>
    <scope>NUCLEOTIDE SEQUENCE</scope>
    <source>
        <strain evidence="2">Hamamatsu line</strain>
    </source>
</reference>
<protein>
    <submittedName>
        <fullName evidence="2">Uncharacterized protein</fullName>
    </submittedName>
</protein>
<name>A0A9W7IWZ9_HIBTR</name>
<evidence type="ECO:0000313" key="2">
    <source>
        <dbReference type="EMBL" id="GMJ03877.1"/>
    </source>
</evidence>
<comment type="caution">
    <text evidence="2">The sequence shown here is derived from an EMBL/GenBank/DDBJ whole genome shotgun (WGS) entry which is preliminary data.</text>
</comment>